<dbReference type="RefSeq" id="WP_089872771.1">
    <property type="nucleotide sequence ID" value="NZ_FOTC01000012.1"/>
</dbReference>
<dbReference type="InterPro" id="IPR055706">
    <property type="entry name" value="Slg1/2_DUF7282"/>
</dbReference>
<evidence type="ECO:0000313" key="3">
    <source>
        <dbReference type="Proteomes" id="UP000199607"/>
    </source>
</evidence>
<dbReference type="Gene3D" id="2.60.120.380">
    <property type="match status" value="3"/>
</dbReference>
<accession>A0A1I4JMT7</accession>
<dbReference type="AlphaFoldDB" id="A0A1I4JMT7"/>
<feature type="domain" description="DUF7282" evidence="1">
    <location>
        <begin position="405"/>
        <end position="519"/>
    </location>
</feature>
<evidence type="ECO:0000259" key="1">
    <source>
        <dbReference type="Pfam" id="PF23951"/>
    </source>
</evidence>
<protein>
    <recommendedName>
        <fullName evidence="1">DUF7282 domain-containing protein</fullName>
    </recommendedName>
</protein>
<reference evidence="3" key="1">
    <citation type="submission" date="2016-10" db="EMBL/GenBank/DDBJ databases">
        <authorList>
            <person name="Varghese N."/>
            <person name="Submissions S."/>
        </authorList>
    </citation>
    <scope>NUCLEOTIDE SEQUENCE [LARGE SCALE GENOMIC DNA]</scope>
    <source>
        <strain evidence="3">CGMCC 1.7738</strain>
    </source>
</reference>
<keyword evidence="3" id="KW-1185">Reference proteome</keyword>
<gene>
    <name evidence="2" type="ORF">SAMN04487950_4573</name>
</gene>
<name>A0A1I4JMT7_9EURY</name>
<dbReference type="Pfam" id="PF23951">
    <property type="entry name" value="DUF7282"/>
    <property type="match status" value="1"/>
</dbReference>
<dbReference type="Proteomes" id="UP000199607">
    <property type="component" value="Unassembled WGS sequence"/>
</dbReference>
<dbReference type="EMBL" id="FOTC01000012">
    <property type="protein sequence ID" value="SFL67523.1"/>
    <property type="molecule type" value="Genomic_DNA"/>
</dbReference>
<sequence>MRRRSVIGGLFGLGTGAAKWFDTPLNWGEVSAHVPEDAEPVSRGTTVERTLTDGEEDWFTIDLQAEETVCFALLGFDYWFKRGVEIILYTPDGTVLDSTKVTQTELPRVAIGTTVPETGTYAVRIASLGGQIPYSLLFDVADKDPDPNEINDDRESATEIGIDDPVDGVIIDNEEDWFRFEVNAGEGIEFELTAENLAINRDLEISLFDPSGDEIGEVPRDRPFSAYKTVSNFNFSSLNTAFGADVAEEDGSYFIQVQGLDGAVDGFTTYKLVVKTVDLGQDEPNESRETATPITPGEPVEATLAGYDRDWYQFTAEAGDEIVIDYEVIQFVDLFDREVTLYDPLGNVLSTSTRVLDEPVTAETAGTHSIRIAQGDDNGVKPFLEKEGYRLTVLRNQNMSSKPEQVTFSDQDSDGMEIVVDEVSLPESGFVVLHDERLFTDDDGVFPSIRGVSSFLTAGSHELVHITLDEPLTDSQRLWAVAYRDTNQNGEFDYVATNAREDTPRYTGSTLVMDDACITKRRVC</sequence>
<evidence type="ECO:0000313" key="2">
    <source>
        <dbReference type="EMBL" id="SFL67523.1"/>
    </source>
</evidence>
<proteinExistence type="predicted"/>
<organism evidence="2 3">
    <name type="scientific">Halogranum rubrum</name>
    <dbReference type="NCBI Taxonomy" id="553466"/>
    <lineage>
        <taxon>Archaea</taxon>
        <taxon>Methanobacteriati</taxon>
        <taxon>Methanobacteriota</taxon>
        <taxon>Stenosarchaea group</taxon>
        <taxon>Halobacteria</taxon>
        <taxon>Halobacteriales</taxon>
        <taxon>Haloferacaceae</taxon>
    </lineage>
</organism>